<feature type="compositionally biased region" description="Polar residues" evidence="8">
    <location>
        <begin position="59"/>
        <end position="69"/>
    </location>
</feature>
<keyword evidence="3" id="KW-0677">Repeat</keyword>
<feature type="compositionally biased region" description="Basic and acidic residues" evidence="8">
    <location>
        <begin position="323"/>
        <end position="332"/>
    </location>
</feature>
<feature type="region of interest" description="Disordered" evidence="8">
    <location>
        <begin position="1"/>
        <end position="198"/>
    </location>
</feature>
<evidence type="ECO:0000256" key="1">
    <source>
        <dbReference type="ARBA" id="ARBA00004123"/>
    </source>
</evidence>
<dbReference type="PANTHER" id="PTHR16515">
    <property type="entry name" value="PR DOMAIN ZINC FINGER PROTEIN"/>
    <property type="match status" value="1"/>
</dbReference>
<reference evidence="10 11" key="1">
    <citation type="submission" date="2023-01" db="EMBL/GenBank/DDBJ databases">
        <title>Analysis of 21 Apiospora genomes using comparative genomics revels a genus with tremendous synthesis potential of carbohydrate active enzymes and secondary metabolites.</title>
        <authorList>
            <person name="Sorensen T."/>
        </authorList>
    </citation>
    <scope>NUCLEOTIDE SEQUENCE [LARGE SCALE GENOMIC DNA]</scope>
    <source>
        <strain evidence="10 11">CBS 117206</strain>
    </source>
</reference>
<feature type="domain" description="C2H2-type" evidence="9">
    <location>
        <begin position="259"/>
        <end position="286"/>
    </location>
</feature>
<evidence type="ECO:0000256" key="4">
    <source>
        <dbReference type="ARBA" id="ARBA00022771"/>
    </source>
</evidence>
<dbReference type="FunFam" id="3.30.160.60:FF:001182">
    <property type="entry name" value="Zinc finger, C2H2 type"/>
    <property type="match status" value="1"/>
</dbReference>
<protein>
    <submittedName>
        <fullName evidence="10">Zinc finger protein</fullName>
    </submittedName>
</protein>
<dbReference type="GO" id="GO:0010468">
    <property type="term" value="P:regulation of gene expression"/>
    <property type="evidence" value="ECO:0007669"/>
    <property type="project" value="TreeGrafter"/>
</dbReference>
<evidence type="ECO:0000256" key="6">
    <source>
        <dbReference type="ARBA" id="ARBA00023242"/>
    </source>
</evidence>
<dbReference type="GO" id="GO:0008270">
    <property type="term" value="F:zinc ion binding"/>
    <property type="evidence" value="ECO:0007669"/>
    <property type="project" value="UniProtKB-KW"/>
</dbReference>
<dbReference type="EMBL" id="JAQQWP010000008">
    <property type="protein sequence ID" value="KAK8106626.1"/>
    <property type="molecule type" value="Genomic_DNA"/>
</dbReference>
<dbReference type="SUPFAM" id="SSF57667">
    <property type="entry name" value="beta-beta-alpha zinc fingers"/>
    <property type="match status" value="1"/>
</dbReference>
<evidence type="ECO:0000313" key="11">
    <source>
        <dbReference type="Proteomes" id="UP001392437"/>
    </source>
</evidence>
<dbReference type="GO" id="GO:0005634">
    <property type="term" value="C:nucleus"/>
    <property type="evidence" value="ECO:0007669"/>
    <property type="project" value="UniProtKB-SubCell"/>
</dbReference>
<dbReference type="PANTHER" id="PTHR16515:SF66">
    <property type="entry name" value="C2H2-TYPE DOMAIN-CONTAINING PROTEIN"/>
    <property type="match status" value="1"/>
</dbReference>
<dbReference type="InterPro" id="IPR050331">
    <property type="entry name" value="Zinc_finger"/>
</dbReference>
<feature type="compositionally biased region" description="Polar residues" evidence="8">
    <location>
        <begin position="7"/>
        <end position="17"/>
    </location>
</feature>
<evidence type="ECO:0000256" key="2">
    <source>
        <dbReference type="ARBA" id="ARBA00022723"/>
    </source>
</evidence>
<keyword evidence="4 7" id="KW-0863">Zinc-finger</keyword>
<dbReference type="Gene3D" id="3.30.160.60">
    <property type="entry name" value="Classic Zinc Finger"/>
    <property type="match status" value="2"/>
</dbReference>
<evidence type="ECO:0000256" key="5">
    <source>
        <dbReference type="ARBA" id="ARBA00022833"/>
    </source>
</evidence>
<evidence type="ECO:0000256" key="3">
    <source>
        <dbReference type="ARBA" id="ARBA00022737"/>
    </source>
</evidence>
<dbReference type="AlphaFoldDB" id="A0AAW0QU92"/>
<comment type="caution">
    <text evidence="10">The sequence shown here is derived from an EMBL/GenBank/DDBJ whole genome shotgun (WGS) entry which is preliminary data.</text>
</comment>
<evidence type="ECO:0000259" key="9">
    <source>
        <dbReference type="PROSITE" id="PS50157"/>
    </source>
</evidence>
<sequence>MDEKQRLTSISGATGNDSLSPLSSSVHSGSSQSSQAGSIPPYSNPHCGRQQLYPPSGNAFGSRSFQSHATGDGLMARPYNHIGPTSPSTVPGGSSTHSSMLSQSSHHTPISSNILSFPSAASEAPSSSATISTDAYSRPPTTSSYYAPPSSTPQRSSFSSFANSHHSPTQSSPTTTGSISRAIPPLNSHHSMHAPTHYSNHHYGGYSALAPPVSGNMENPSAPPILVGAMNTMAHGYPPHLSHHHMYSRGQSAHQERPFQCDVCPKSFNRNHDLKRHKRIHLAVKPFPCDHCDKSFSRKDALKRHTLVKGCGNGKSSPIENSSPHREMKPDPDGNGDNTGVTIERKGLCSPRDGPVLMNKFLI</sequence>
<evidence type="ECO:0000313" key="10">
    <source>
        <dbReference type="EMBL" id="KAK8106626.1"/>
    </source>
</evidence>
<keyword evidence="5" id="KW-0862">Zinc</keyword>
<evidence type="ECO:0000256" key="7">
    <source>
        <dbReference type="PROSITE-ProRule" id="PRU00042"/>
    </source>
</evidence>
<dbReference type="PROSITE" id="PS00028">
    <property type="entry name" value="ZINC_FINGER_C2H2_1"/>
    <property type="match status" value="1"/>
</dbReference>
<feature type="domain" description="C2H2-type" evidence="9">
    <location>
        <begin position="287"/>
        <end position="305"/>
    </location>
</feature>
<comment type="subcellular location">
    <subcellularLocation>
        <location evidence="1">Nucleus</location>
    </subcellularLocation>
</comment>
<dbReference type="Proteomes" id="UP001392437">
    <property type="component" value="Unassembled WGS sequence"/>
</dbReference>
<feature type="compositionally biased region" description="Low complexity" evidence="8">
    <location>
        <begin position="83"/>
        <end position="107"/>
    </location>
</feature>
<feature type="compositionally biased region" description="Low complexity" evidence="8">
    <location>
        <begin position="18"/>
        <end position="38"/>
    </location>
</feature>
<evidence type="ECO:0000256" key="8">
    <source>
        <dbReference type="SAM" id="MobiDB-lite"/>
    </source>
</evidence>
<proteinExistence type="predicted"/>
<keyword evidence="2" id="KW-0479">Metal-binding</keyword>
<accession>A0AAW0QU92</accession>
<name>A0AAW0QU92_9PEZI</name>
<keyword evidence="11" id="KW-1185">Reference proteome</keyword>
<feature type="region of interest" description="Disordered" evidence="8">
    <location>
        <begin position="312"/>
        <end position="346"/>
    </location>
</feature>
<dbReference type="Pfam" id="PF00096">
    <property type="entry name" value="zf-C2H2"/>
    <property type="match status" value="2"/>
</dbReference>
<organism evidence="10 11">
    <name type="scientific">Apiospora kogelbergensis</name>
    <dbReference type="NCBI Taxonomy" id="1337665"/>
    <lineage>
        <taxon>Eukaryota</taxon>
        <taxon>Fungi</taxon>
        <taxon>Dikarya</taxon>
        <taxon>Ascomycota</taxon>
        <taxon>Pezizomycotina</taxon>
        <taxon>Sordariomycetes</taxon>
        <taxon>Xylariomycetidae</taxon>
        <taxon>Amphisphaeriales</taxon>
        <taxon>Apiosporaceae</taxon>
        <taxon>Apiospora</taxon>
    </lineage>
</organism>
<dbReference type="FunFam" id="3.30.160.60:FF:000630">
    <property type="entry name" value="Zinc finger protein 180"/>
    <property type="match status" value="1"/>
</dbReference>
<dbReference type="SMART" id="SM00355">
    <property type="entry name" value="ZnF_C2H2"/>
    <property type="match status" value="2"/>
</dbReference>
<feature type="compositionally biased region" description="Low complexity" evidence="8">
    <location>
        <begin position="116"/>
        <end position="180"/>
    </location>
</feature>
<gene>
    <name evidence="10" type="ORF">PG999_009985</name>
</gene>
<dbReference type="InterPro" id="IPR036236">
    <property type="entry name" value="Znf_C2H2_sf"/>
</dbReference>
<dbReference type="PROSITE" id="PS50157">
    <property type="entry name" value="ZINC_FINGER_C2H2_2"/>
    <property type="match status" value="2"/>
</dbReference>
<dbReference type="InterPro" id="IPR013087">
    <property type="entry name" value="Znf_C2H2_type"/>
</dbReference>
<keyword evidence="6" id="KW-0539">Nucleus</keyword>